<evidence type="ECO:0000256" key="5">
    <source>
        <dbReference type="ARBA" id="ARBA00022691"/>
    </source>
</evidence>
<organism evidence="8 9">
    <name type="scientific">Xanthobacter agilis</name>
    <dbReference type="NCBI Taxonomy" id="47492"/>
    <lineage>
        <taxon>Bacteria</taxon>
        <taxon>Pseudomonadati</taxon>
        <taxon>Pseudomonadota</taxon>
        <taxon>Alphaproteobacteria</taxon>
        <taxon>Hyphomicrobiales</taxon>
        <taxon>Xanthobacteraceae</taxon>
        <taxon>Xanthobacter</taxon>
    </lineage>
</organism>
<feature type="binding site" evidence="7">
    <location>
        <position position="119"/>
    </location>
    <ligand>
        <name>S-adenosyl-L-methionine</name>
        <dbReference type="ChEBI" id="CHEBI:59789"/>
    </ligand>
</feature>
<feature type="binding site" evidence="7">
    <location>
        <position position="177"/>
    </location>
    <ligand>
        <name>substrate</name>
    </ligand>
</feature>
<reference evidence="8 9" key="1">
    <citation type="submission" date="2023-07" db="EMBL/GenBank/DDBJ databases">
        <title>Genomic Encyclopedia of Type Strains, Phase IV (KMG-IV): sequencing the most valuable type-strain genomes for metagenomic binning, comparative biology and taxonomic classification.</title>
        <authorList>
            <person name="Goeker M."/>
        </authorList>
    </citation>
    <scope>NUCLEOTIDE SEQUENCE [LARGE SCALE GENOMIC DNA]</scope>
    <source>
        <strain evidence="8 9">DSM 3770</strain>
    </source>
</reference>
<feature type="binding site" evidence="7">
    <location>
        <position position="92"/>
    </location>
    <ligand>
        <name>S-adenosyl-L-methionine</name>
        <dbReference type="ChEBI" id="CHEBI:59789"/>
    </ligand>
</feature>
<keyword evidence="9" id="KW-1185">Reference proteome</keyword>
<dbReference type="PROSITE" id="PS51625">
    <property type="entry name" value="SAM_MT_TRMB"/>
    <property type="match status" value="1"/>
</dbReference>
<dbReference type="InterPro" id="IPR003358">
    <property type="entry name" value="tRNA_(Gua-N-7)_MeTrfase_Trmb"/>
</dbReference>
<dbReference type="Pfam" id="PF02390">
    <property type="entry name" value="Methyltransf_4"/>
    <property type="match status" value="1"/>
</dbReference>
<accession>A0ABU0LF56</accession>
<keyword evidence="6 7" id="KW-0819">tRNA processing</keyword>
<dbReference type="InterPro" id="IPR029063">
    <property type="entry name" value="SAM-dependent_MTases_sf"/>
</dbReference>
<dbReference type="HAMAP" id="MF_01057">
    <property type="entry name" value="tRNA_methyltr_TrmB"/>
    <property type="match status" value="1"/>
</dbReference>
<evidence type="ECO:0000256" key="2">
    <source>
        <dbReference type="ARBA" id="ARBA00003015"/>
    </source>
</evidence>
<gene>
    <name evidence="7" type="primary">trmB</name>
    <name evidence="8" type="ORF">QOZ94_002574</name>
</gene>
<dbReference type="PANTHER" id="PTHR23417:SF14">
    <property type="entry name" value="PENTACOTRIPEPTIDE-REPEAT REGION OF PRORP DOMAIN-CONTAINING PROTEIN"/>
    <property type="match status" value="1"/>
</dbReference>
<feature type="binding site" evidence="7">
    <location>
        <position position="145"/>
    </location>
    <ligand>
        <name>substrate</name>
    </ligand>
</feature>
<keyword evidence="5 7" id="KW-0949">S-adenosyl-L-methionine</keyword>
<keyword evidence="4 7" id="KW-0808">Transferase</keyword>
<comment type="similarity">
    <text evidence="7">Belongs to the class I-like SAM-binding methyltransferase superfamily. TrmB family.</text>
</comment>
<dbReference type="PANTHER" id="PTHR23417">
    <property type="entry name" value="3-DEOXY-D-MANNO-OCTULOSONIC-ACID TRANSFERASE/TRNA GUANINE-N 7 - -METHYLTRANSFERASE"/>
    <property type="match status" value="1"/>
</dbReference>
<comment type="pathway">
    <text evidence="7">tRNA modification; N(7)-methylguanine-tRNA biosynthesis.</text>
</comment>
<comment type="caution">
    <text evidence="8">The sequence shown here is derived from an EMBL/GenBank/DDBJ whole genome shotgun (WGS) entry which is preliminary data.</text>
</comment>
<evidence type="ECO:0000256" key="3">
    <source>
        <dbReference type="ARBA" id="ARBA00022603"/>
    </source>
</evidence>
<comment type="function">
    <text evidence="2 7">Catalyzes the formation of N(7)-methylguanine at position 46 (m7G46) in tRNA.</text>
</comment>
<sequence>MANPDIRPSASDPLSPGAFYGRRVGKALRATQQDAITRLLPRYRFTLEDAQAPERLFSAPPETLWLEIGFGGGEHLLDHAARRPHTGFLGVEPFLNGMARMLVDLEKSGRDNIRLFDADAALLLDRLPAASLAGTDLFYPDPWPKTRHWKRRFVRPDNLDRLARVITPGGLFRVASDVPDYVGWTLATVRAHGAFRWTAGTAAHWTTPYPDWPGTRYEAKALQDGRIPTYLTFVRA</sequence>
<comment type="caution">
    <text evidence="7">Lacks conserved residue(s) required for the propagation of feature annotation.</text>
</comment>
<dbReference type="EMBL" id="JAUSVY010000005">
    <property type="protein sequence ID" value="MDQ0505774.1"/>
    <property type="molecule type" value="Genomic_DNA"/>
</dbReference>
<dbReference type="Gene3D" id="3.40.50.150">
    <property type="entry name" value="Vaccinia Virus protein VP39"/>
    <property type="match status" value="1"/>
</dbReference>
<evidence type="ECO:0000256" key="6">
    <source>
        <dbReference type="ARBA" id="ARBA00022694"/>
    </source>
</evidence>
<dbReference type="GO" id="GO:0008176">
    <property type="term" value="F:tRNA (guanine(46)-N7)-methyltransferase activity"/>
    <property type="evidence" value="ECO:0007669"/>
    <property type="project" value="UniProtKB-EC"/>
</dbReference>
<evidence type="ECO:0000256" key="1">
    <source>
        <dbReference type="ARBA" id="ARBA00000142"/>
    </source>
</evidence>
<protein>
    <recommendedName>
        <fullName evidence="7">tRNA (guanine-N(7)-)-methyltransferase</fullName>
        <ecNumber evidence="7">2.1.1.33</ecNumber>
    </recommendedName>
    <alternativeName>
        <fullName evidence="7">tRNA (guanine(46)-N(7))-methyltransferase</fullName>
    </alternativeName>
    <alternativeName>
        <fullName evidence="7">tRNA(m7G46)-methyltransferase</fullName>
    </alternativeName>
</protein>
<evidence type="ECO:0000313" key="8">
    <source>
        <dbReference type="EMBL" id="MDQ0505774.1"/>
    </source>
</evidence>
<proteinExistence type="inferred from homology"/>
<feature type="binding site" evidence="7">
    <location>
        <begin position="215"/>
        <end position="218"/>
    </location>
    <ligand>
        <name>substrate</name>
    </ligand>
</feature>
<dbReference type="EC" id="2.1.1.33" evidence="7"/>
<dbReference type="RefSeq" id="WP_370877817.1">
    <property type="nucleotide sequence ID" value="NZ_JABWGX010000010.1"/>
</dbReference>
<keyword evidence="3 7" id="KW-0489">Methyltransferase</keyword>
<evidence type="ECO:0000256" key="7">
    <source>
        <dbReference type="HAMAP-Rule" id="MF_01057"/>
    </source>
</evidence>
<comment type="catalytic activity">
    <reaction evidence="1 7">
        <text>guanosine(46) in tRNA + S-adenosyl-L-methionine = N(7)-methylguanosine(46) in tRNA + S-adenosyl-L-homocysteine</text>
        <dbReference type="Rhea" id="RHEA:42708"/>
        <dbReference type="Rhea" id="RHEA-COMP:10188"/>
        <dbReference type="Rhea" id="RHEA-COMP:10189"/>
        <dbReference type="ChEBI" id="CHEBI:57856"/>
        <dbReference type="ChEBI" id="CHEBI:59789"/>
        <dbReference type="ChEBI" id="CHEBI:74269"/>
        <dbReference type="ChEBI" id="CHEBI:74480"/>
        <dbReference type="EC" id="2.1.1.33"/>
    </reaction>
</comment>
<dbReference type="Proteomes" id="UP001241747">
    <property type="component" value="Unassembled WGS sequence"/>
</dbReference>
<name>A0ABU0LF56_XANAG</name>
<feature type="binding site" evidence="7">
    <location>
        <position position="67"/>
    </location>
    <ligand>
        <name>S-adenosyl-L-methionine</name>
        <dbReference type="ChEBI" id="CHEBI:59789"/>
    </ligand>
</feature>
<evidence type="ECO:0000313" key="9">
    <source>
        <dbReference type="Proteomes" id="UP001241747"/>
    </source>
</evidence>
<evidence type="ECO:0000256" key="4">
    <source>
        <dbReference type="ARBA" id="ARBA00022679"/>
    </source>
</evidence>
<dbReference type="SUPFAM" id="SSF53335">
    <property type="entry name" value="S-adenosyl-L-methionine-dependent methyltransferases"/>
    <property type="match status" value="1"/>
</dbReference>
<feature type="binding site" evidence="7">
    <location>
        <position position="141"/>
    </location>
    <ligand>
        <name>S-adenosyl-L-methionine</name>
        <dbReference type="ChEBI" id="CHEBI:59789"/>
    </ligand>
</feature>
<dbReference type="InterPro" id="IPR055361">
    <property type="entry name" value="tRNA_methyltr_TrmB_bact"/>
</dbReference>